<evidence type="ECO:0000313" key="2">
    <source>
        <dbReference type="Proteomes" id="UP000008063"/>
    </source>
</evidence>
<dbReference type="HOGENOM" id="CLU_2962314_0_0_1"/>
<evidence type="ECO:0000313" key="1">
    <source>
        <dbReference type="EMBL" id="EGN91713.1"/>
    </source>
</evidence>
<name>F8QJ01_SERL3</name>
<sequence>MTRLTRQLCILSFLLRFYSAMNTRVLTLFWLKDYFLVRGIDRDMDVCGSAMYYYIRNAE</sequence>
<accession>F8QJ01</accession>
<organism evidence="2">
    <name type="scientific">Serpula lacrymans var. lacrymans (strain S7.3)</name>
    <name type="common">Dry rot fungus</name>
    <dbReference type="NCBI Taxonomy" id="936435"/>
    <lineage>
        <taxon>Eukaryota</taxon>
        <taxon>Fungi</taxon>
        <taxon>Dikarya</taxon>
        <taxon>Basidiomycota</taxon>
        <taxon>Agaricomycotina</taxon>
        <taxon>Agaricomycetes</taxon>
        <taxon>Agaricomycetidae</taxon>
        <taxon>Boletales</taxon>
        <taxon>Coniophorineae</taxon>
        <taxon>Serpulaceae</taxon>
        <taxon>Serpula</taxon>
    </lineage>
</organism>
<gene>
    <name evidence="1" type="ORF">SERLA73DRAFT_192103</name>
</gene>
<dbReference type="Proteomes" id="UP000008063">
    <property type="component" value="Unassembled WGS sequence"/>
</dbReference>
<dbReference type="AlphaFoldDB" id="F8QJ01"/>
<reference evidence="2" key="1">
    <citation type="journal article" date="2011" name="Science">
        <title>The plant cell wall-decomposing machinery underlies the functional diversity of forest fungi.</title>
        <authorList>
            <person name="Eastwood D.C."/>
            <person name="Floudas D."/>
            <person name="Binder M."/>
            <person name="Majcherczyk A."/>
            <person name="Schneider P."/>
            <person name="Aerts A."/>
            <person name="Asiegbu F.O."/>
            <person name="Baker S.E."/>
            <person name="Barry K."/>
            <person name="Bendiksby M."/>
            <person name="Blumentritt M."/>
            <person name="Coutinho P.M."/>
            <person name="Cullen D."/>
            <person name="de Vries R.P."/>
            <person name="Gathman A."/>
            <person name="Goodell B."/>
            <person name="Henrissat B."/>
            <person name="Ihrmark K."/>
            <person name="Kauserud H."/>
            <person name="Kohler A."/>
            <person name="LaButti K."/>
            <person name="Lapidus A."/>
            <person name="Lavin J.L."/>
            <person name="Lee Y.-H."/>
            <person name="Lindquist E."/>
            <person name="Lilly W."/>
            <person name="Lucas S."/>
            <person name="Morin E."/>
            <person name="Murat C."/>
            <person name="Oguiza J.A."/>
            <person name="Park J."/>
            <person name="Pisabarro A.G."/>
            <person name="Riley R."/>
            <person name="Rosling A."/>
            <person name="Salamov A."/>
            <person name="Schmidt O."/>
            <person name="Schmutz J."/>
            <person name="Skrede I."/>
            <person name="Stenlid J."/>
            <person name="Wiebenga A."/>
            <person name="Xie X."/>
            <person name="Kuees U."/>
            <person name="Hibbett D.S."/>
            <person name="Hoffmeister D."/>
            <person name="Hoegberg N."/>
            <person name="Martin F."/>
            <person name="Grigoriev I.V."/>
            <person name="Watkinson S.C."/>
        </authorList>
    </citation>
    <scope>NUCLEOTIDE SEQUENCE [LARGE SCALE GENOMIC DNA]</scope>
    <source>
        <strain evidence="2">strain S7.3</strain>
    </source>
</reference>
<dbReference type="InParanoid" id="F8QJ01"/>
<proteinExistence type="predicted"/>
<protein>
    <submittedName>
        <fullName evidence="1">Uncharacterized protein</fullName>
    </submittedName>
</protein>
<dbReference type="EMBL" id="GL945541">
    <property type="protein sequence ID" value="EGN91713.1"/>
    <property type="molecule type" value="Genomic_DNA"/>
</dbReference>
<keyword evidence="2" id="KW-1185">Reference proteome</keyword>